<protein>
    <submittedName>
        <fullName evidence="2">Uncharacterized protein</fullName>
    </submittedName>
</protein>
<keyword evidence="3" id="KW-1185">Reference proteome</keyword>
<reference evidence="2 3" key="1">
    <citation type="journal article" date="2024" name="Front Chem Biol">
        <title>Unveiling the potential of Daldinia eschscholtzii MFLUCC 19-0629 through bioactivity and bioinformatics studies for enhanced sustainable agriculture production.</title>
        <authorList>
            <person name="Brooks S."/>
            <person name="Weaver J.A."/>
            <person name="Klomchit A."/>
            <person name="Alharthi S.A."/>
            <person name="Onlamun T."/>
            <person name="Nurani R."/>
            <person name="Vong T.K."/>
            <person name="Alberti F."/>
            <person name="Greco C."/>
        </authorList>
    </citation>
    <scope>NUCLEOTIDE SEQUENCE [LARGE SCALE GENOMIC DNA]</scope>
    <source>
        <strain evidence="2">MFLUCC 19-0629</strain>
    </source>
</reference>
<sequence>MIKQQLRRPQCKRARGGRNHPLKQFTITGNTIVYHGHGTTMYLEVDRQSLAEFKRITRYERHAMKSTHLGRAYKIQKDKATQQGDGLTDDIIMKMARVCLEEQEKSESAKSEKKPKEEADDVMMYDADVEDNVEDNVEGEQ</sequence>
<proteinExistence type="predicted"/>
<dbReference type="EMBL" id="JBANMG010000006">
    <property type="protein sequence ID" value="KAK6952063.1"/>
    <property type="molecule type" value="Genomic_DNA"/>
</dbReference>
<evidence type="ECO:0000256" key="1">
    <source>
        <dbReference type="SAM" id="MobiDB-lite"/>
    </source>
</evidence>
<feature type="compositionally biased region" description="Basic and acidic residues" evidence="1">
    <location>
        <begin position="102"/>
        <end position="117"/>
    </location>
</feature>
<feature type="compositionally biased region" description="Acidic residues" evidence="1">
    <location>
        <begin position="118"/>
        <end position="141"/>
    </location>
</feature>
<feature type="region of interest" description="Disordered" evidence="1">
    <location>
        <begin position="102"/>
        <end position="141"/>
    </location>
</feature>
<name>A0AAX6MHZ3_9PEZI</name>
<dbReference type="Proteomes" id="UP001369815">
    <property type="component" value="Unassembled WGS sequence"/>
</dbReference>
<accession>A0AAX6MHZ3</accession>
<evidence type="ECO:0000313" key="2">
    <source>
        <dbReference type="EMBL" id="KAK6952063.1"/>
    </source>
</evidence>
<comment type="caution">
    <text evidence="2">The sequence shown here is derived from an EMBL/GenBank/DDBJ whole genome shotgun (WGS) entry which is preliminary data.</text>
</comment>
<evidence type="ECO:0000313" key="3">
    <source>
        <dbReference type="Proteomes" id="UP001369815"/>
    </source>
</evidence>
<feature type="compositionally biased region" description="Basic residues" evidence="1">
    <location>
        <begin position="1"/>
        <end position="21"/>
    </location>
</feature>
<gene>
    <name evidence="2" type="ORF">Daesc_006592</name>
</gene>
<organism evidence="2 3">
    <name type="scientific">Daldinia eschscholtzii</name>
    <dbReference type="NCBI Taxonomy" id="292717"/>
    <lineage>
        <taxon>Eukaryota</taxon>
        <taxon>Fungi</taxon>
        <taxon>Dikarya</taxon>
        <taxon>Ascomycota</taxon>
        <taxon>Pezizomycotina</taxon>
        <taxon>Sordariomycetes</taxon>
        <taxon>Xylariomycetidae</taxon>
        <taxon>Xylariales</taxon>
        <taxon>Hypoxylaceae</taxon>
        <taxon>Daldinia</taxon>
    </lineage>
</organism>
<feature type="region of interest" description="Disordered" evidence="1">
    <location>
        <begin position="1"/>
        <end position="22"/>
    </location>
</feature>
<dbReference type="AlphaFoldDB" id="A0AAX6MHZ3"/>